<evidence type="ECO:0000313" key="1">
    <source>
        <dbReference type="EMBL" id="BBH53099.1"/>
    </source>
</evidence>
<keyword evidence="2" id="KW-1185">Reference proteome</keyword>
<dbReference type="SUPFAM" id="SSF54001">
    <property type="entry name" value="Cysteine proteinases"/>
    <property type="match status" value="1"/>
</dbReference>
<dbReference type="CDD" id="cd02619">
    <property type="entry name" value="Peptidase_C1"/>
    <property type="match status" value="1"/>
</dbReference>
<proteinExistence type="predicted"/>
<accession>A0A4P2VNE2</accession>
<dbReference type="AlphaFoldDB" id="A0A4P2VNE2"/>
<reference evidence="1 2" key="1">
    <citation type="submission" date="2018-12" db="EMBL/GenBank/DDBJ databases">
        <title>Rubrispira sanarue gen. nov., sp., nov., a member of the order Silvanigrellales, isolated from a brackish lake in Hamamatsu Japan.</title>
        <authorList>
            <person name="Maejima Y."/>
            <person name="Iino T."/>
            <person name="Muraguchi Y."/>
            <person name="Fukuda K."/>
            <person name="Nojiri H."/>
            <person name="Ohkuma M."/>
            <person name="Moriuchi R."/>
            <person name="Dohra H."/>
            <person name="Kimbara K."/>
            <person name="Shintani M."/>
        </authorList>
    </citation>
    <scope>NUCLEOTIDE SEQUENCE [LARGE SCALE GENOMIC DNA]</scope>
    <source>
        <strain evidence="1 2">RF1110005</strain>
    </source>
</reference>
<dbReference type="EMBL" id="AP019368">
    <property type="protein sequence ID" value="BBH53099.1"/>
    <property type="molecule type" value="Genomic_DNA"/>
</dbReference>
<organism evidence="1 2">
    <name type="scientific">Fluviispira sanaruensis</name>
    <dbReference type="NCBI Taxonomy" id="2493639"/>
    <lineage>
        <taxon>Bacteria</taxon>
        <taxon>Pseudomonadati</taxon>
        <taxon>Bdellovibrionota</taxon>
        <taxon>Oligoflexia</taxon>
        <taxon>Silvanigrellales</taxon>
        <taxon>Silvanigrellaceae</taxon>
        <taxon>Fluviispira</taxon>
    </lineage>
</organism>
<dbReference type="RefSeq" id="WP_130608274.1">
    <property type="nucleotide sequence ID" value="NZ_AP019368.1"/>
</dbReference>
<evidence type="ECO:0008006" key="3">
    <source>
        <dbReference type="Google" id="ProtNLM"/>
    </source>
</evidence>
<dbReference type="Gene3D" id="3.90.70.10">
    <property type="entry name" value="Cysteine proteinases"/>
    <property type="match status" value="1"/>
</dbReference>
<name>A0A4P2VNE2_FLUSA</name>
<sequence>MKYRKIYIQILMILSTILLIQNNLYAEETSVYCADESSAWHWLDNGKEKANGTWVLKNEYPFYKYYVFKLDKSEQYQILKEKCIKQFGDSFIYPQAANHRFSAWISFADRQNKPFPGHITHNFCYNCWAMFVNPLSEVLHEIDAREVSYFDTKNGAVDLGMANVPVLNQGYHGTCPTFATTAAINAKLDSIIDPSLKTDKDCADYIDQQCILALTSGFATKYGICSSWEGESLLNPSTSALRLFKLHGFIKKGDCFGAAYPEPSQVLSVNEYRSKSIKDYSDKIDYETYYLPSLEELKKAINDGNRVILDTALSKNNTNGFDIPEFWSYGGLWACKQPGSEENNCENIVGYHAVVVFGYDDKQKLLKIRNSWGNYSGHNGDYYMTYRYFYTMAVRFTIIK</sequence>
<protein>
    <recommendedName>
        <fullName evidence="3">Peptidase C1A papain C-terminal domain-containing protein</fullName>
    </recommendedName>
</protein>
<gene>
    <name evidence="1" type="ORF">JCM31447_15420</name>
</gene>
<dbReference type="KEGG" id="sbf:JCM31447_15420"/>
<dbReference type="OrthoDB" id="5288005at2"/>
<dbReference type="Proteomes" id="UP000291236">
    <property type="component" value="Chromosome"/>
</dbReference>
<evidence type="ECO:0000313" key="2">
    <source>
        <dbReference type="Proteomes" id="UP000291236"/>
    </source>
</evidence>
<dbReference type="InterPro" id="IPR038765">
    <property type="entry name" value="Papain-like_cys_pep_sf"/>
</dbReference>